<dbReference type="Proteomes" id="UP000650628">
    <property type="component" value="Unassembled WGS sequence"/>
</dbReference>
<accession>A0A8J3XB69</accession>
<reference evidence="2 3" key="1">
    <citation type="submission" date="2021-01" db="EMBL/GenBank/DDBJ databases">
        <title>Whole genome shotgun sequence of Planotetraspora mira NBRC 15435.</title>
        <authorList>
            <person name="Komaki H."/>
            <person name="Tamura T."/>
        </authorList>
    </citation>
    <scope>NUCLEOTIDE SEQUENCE [LARGE SCALE GENOMIC DNA]</scope>
    <source>
        <strain evidence="2 3">NBRC 15435</strain>
    </source>
</reference>
<sequence length="97" mass="10513">MGTGKALKAEGGRAEPGAGPWRRAQRRVTVRPSQEQPHTVGAITFIVDGEGRRLGAVVPTEVVEQALRLRMEAEAIEIREVPQLHDAEIGPRSPKGK</sequence>
<dbReference type="AlphaFoldDB" id="A0A8J3XB69"/>
<feature type="region of interest" description="Disordered" evidence="1">
    <location>
        <begin position="1"/>
        <end position="38"/>
    </location>
</feature>
<organism evidence="2 3">
    <name type="scientific">Planotetraspora mira</name>
    <dbReference type="NCBI Taxonomy" id="58121"/>
    <lineage>
        <taxon>Bacteria</taxon>
        <taxon>Bacillati</taxon>
        <taxon>Actinomycetota</taxon>
        <taxon>Actinomycetes</taxon>
        <taxon>Streptosporangiales</taxon>
        <taxon>Streptosporangiaceae</taxon>
        <taxon>Planotetraspora</taxon>
    </lineage>
</organism>
<comment type="caution">
    <text evidence="2">The sequence shown here is derived from an EMBL/GenBank/DDBJ whole genome shotgun (WGS) entry which is preliminary data.</text>
</comment>
<proteinExistence type="predicted"/>
<protein>
    <submittedName>
        <fullName evidence="2">Uncharacterized protein</fullName>
    </submittedName>
</protein>
<gene>
    <name evidence="2" type="ORF">Pmi06nite_81740</name>
</gene>
<name>A0A8J3XB69_9ACTN</name>
<evidence type="ECO:0000313" key="2">
    <source>
        <dbReference type="EMBL" id="GII34732.1"/>
    </source>
</evidence>
<dbReference type="EMBL" id="BOOO01000056">
    <property type="protein sequence ID" value="GII34732.1"/>
    <property type="molecule type" value="Genomic_DNA"/>
</dbReference>
<keyword evidence="3" id="KW-1185">Reference proteome</keyword>
<evidence type="ECO:0000313" key="3">
    <source>
        <dbReference type="Proteomes" id="UP000650628"/>
    </source>
</evidence>
<evidence type="ECO:0000256" key="1">
    <source>
        <dbReference type="SAM" id="MobiDB-lite"/>
    </source>
</evidence>